<dbReference type="EMBL" id="AP018205">
    <property type="protein sequence ID" value="BAY59764.1"/>
    <property type="molecule type" value="Genomic_DNA"/>
</dbReference>
<reference evidence="1 2" key="1">
    <citation type="submission" date="2017-06" db="EMBL/GenBank/DDBJ databases">
        <title>Genome sequencing of cyanobaciteial culture collection at National Institute for Environmental Studies (NIES).</title>
        <authorList>
            <person name="Hirose Y."/>
            <person name="Shimura Y."/>
            <person name="Fujisawa T."/>
            <person name="Nakamura Y."/>
            <person name="Kawachi M."/>
        </authorList>
    </citation>
    <scope>NUCLEOTIDE SEQUENCE [LARGE SCALE GENOMIC DNA]</scope>
    <source>
        <strain evidence="1 2">NIES-2135</strain>
        <plasmid evidence="2">Plasmid Plasmid2 dna</plasmid>
    </source>
</reference>
<evidence type="ECO:0000313" key="2">
    <source>
        <dbReference type="Proteomes" id="UP000217895"/>
    </source>
</evidence>
<keyword evidence="2" id="KW-1185">Reference proteome</keyword>
<dbReference type="AlphaFoldDB" id="A0A1Z4JSR8"/>
<accession>A0A1Z4JSR8</accession>
<sequence length="161" mass="18705">MNEGFFIQVIEVADSPFAELLERFPEGFPALMLADQISGNLYPARFKRSKSGDIFWLLDRQQLRLDQWVALDILHGQCIECVWINWELYAELTGELNSEERSNDEESLYPILVEVPNIPLVLFGSSFGISERWVEKSDPRIQRMIQAQKVLRFTESQIEPL</sequence>
<protein>
    <submittedName>
        <fullName evidence="1">Uncharacterized protein</fullName>
    </submittedName>
</protein>
<name>A0A1Z4JSR8_LEPBY</name>
<geneLocation type="plasmid" evidence="1">
    <name>plasmid2</name>
</geneLocation>
<dbReference type="Proteomes" id="UP000217895">
    <property type="component" value="Plasmid Plasmid2 dna"/>
</dbReference>
<organism evidence="1 2">
    <name type="scientific">Leptolyngbya boryana NIES-2135</name>
    <dbReference type="NCBI Taxonomy" id="1973484"/>
    <lineage>
        <taxon>Bacteria</taxon>
        <taxon>Bacillati</taxon>
        <taxon>Cyanobacteriota</taxon>
        <taxon>Cyanophyceae</taxon>
        <taxon>Leptolyngbyales</taxon>
        <taxon>Leptolyngbyaceae</taxon>
        <taxon>Leptolyngbya group</taxon>
        <taxon>Leptolyngbya</taxon>
    </lineage>
</organism>
<gene>
    <name evidence="1" type="ORF">NIES2135_66410</name>
</gene>
<evidence type="ECO:0000313" key="1">
    <source>
        <dbReference type="EMBL" id="BAY59764.1"/>
    </source>
</evidence>
<keyword evidence="1" id="KW-0614">Plasmid</keyword>
<proteinExistence type="predicted"/>